<evidence type="ECO:0000256" key="2">
    <source>
        <dbReference type="ARBA" id="ARBA00022692"/>
    </source>
</evidence>
<accession>A0A7C3SKI9</accession>
<dbReference type="EMBL" id="DTHB01000053">
    <property type="protein sequence ID" value="HGB15459.1"/>
    <property type="molecule type" value="Genomic_DNA"/>
</dbReference>
<evidence type="ECO:0000256" key="3">
    <source>
        <dbReference type="ARBA" id="ARBA00022989"/>
    </source>
</evidence>
<dbReference type="InterPro" id="IPR002781">
    <property type="entry name" value="TM_pro_TauE-like"/>
</dbReference>
<feature type="transmembrane region" description="Helical" evidence="5">
    <location>
        <begin position="15"/>
        <end position="34"/>
    </location>
</feature>
<reference evidence="6" key="1">
    <citation type="journal article" date="2020" name="mSystems">
        <title>Genome- and Community-Level Interaction Insights into Carbon Utilization and Element Cycling Functions of Hydrothermarchaeota in Hydrothermal Sediment.</title>
        <authorList>
            <person name="Zhou Z."/>
            <person name="Liu Y."/>
            <person name="Xu W."/>
            <person name="Pan J."/>
            <person name="Luo Z.H."/>
            <person name="Li M."/>
        </authorList>
    </citation>
    <scope>NUCLEOTIDE SEQUENCE [LARGE SCALE GENOMIC DNA]</scope>
    <source>
        <strain evidence="6">SpSt-776</strain>
    </source>
</reference>
<comment type="similarity">
    <text evidence="5">Belongs to the 4-toluene sulfonate uptake permease (TSUP) (TC 2.A.102) family.</text>
</comment>
<organism evidence="6">
    <name type="scientific">Desulfobacca acetoxidans</name>
    <dbReference type="NCBI Taxonomy" id="60893"/>
    <lineage>
        <taxon>Bacteria</taxon>
        <taxon>Pseudomonadati</taxon>
        <taxon>Thermodesulfobacteriota</taxon>
        <taxon>Desulfobaccia</taxon>
        <taxon>Desulfobaccales</taxon>
        <taxon>Desulfobaccaceae</taxon>
        <taxon>Desulfobacca</taxon>
    </lineage>
</organism>
<name>A0A7C3SKI9_9BACT</name>
<comment type="subcellular location">
    <subcellularLocation>
        <location evidence="5">Cell membrane</location>
        <topology evidence="5">Multi-pass membrane protein</topology>
    </subcellularLocation>
    <subcellularLocation>
        <location evidence="1">Membrane</location>
        <topology evidence="1">Multi-pass membrane protein</topology>
    </subcellularLocation>
</comment>
<feature type="transmembrane region" description="Helical" evidence="5">
    <location>
        <begin position="46"/>
        <end position="63"/>
    </location>
</feature>
<feature type="transmembrane region" description="Helical" evidence="5">
    <location>
        <begin position="253"/>
        <end position="272"/>
    </location>
</feature>
<dbReference type="GO" id="GO:0005886">
    <property type="term" value="C:plasma membrane"/>
    <property type="evidence" value="ECO:0007669"/>
    <property type="project" value="UniProtKB-SubCell"/>
</dbReference>
<sequence>MEWLYVLMPIAGVKIFWPGLIILGVGVGIIGGFFGMGGAWMVTPGLNILGFPMAFAIGTDIAHMAGKSLISTMRHGKFGNVDYALGIVMLVGTVVGFEVGAQMVMWLERIGQVDKYVRYIYLVLLAFIAWMVFSDVAKKKRKEREAARAGVKLEALATGLEWHKAIHRIKIPPMVHFKVAQIYVSFWMPVLVSFATGWLAGILGIGGGLIRMPALIYFIGCPTHVAVGTDLFEVMISGLYGTATYTYKGRTELVAAIIMLIGAAVGAQIGTVATKYIKGYGIRIAFGLAVVGCAVSIIFKLLAKKFPAYGTIFDNAATVLILGLVAAMSIYIFVRMVQGAKQEIAAKKAAAKAAAAS</sequence>
<proteinExistence type="inferred from homology"/>
<keyword evidence="3 5" id="KW-1133">Transmembrane helix</keyword>
<dbReference type="PANTHER" id="PTHR43483:SF3">
    <property type="entry name" value="MEMBRANE TRANSPORTER PROTEIN HI_0806-RELATED"/>
    <property type="match status" value="1"/>
</dbReference>
<feature type="transmembrane region" description="Helical" evidence="5">
    <location>
        <begin position="315"/>
        <end position="334"/>
    </location>
</feature>
<keyword evidence="4 5" id="KW-0472">Membrane</keyword>
<keyword evidence="5" id="KW-1003">Cell membrane</keyword>
<feature type="transmembrane region" description="Helical" evidence="5">
    <location>
        <begin position="83"/>
        <end position="104"/>
    </location>
</feature>
<feature type="transmembrane region" description="Helical" evidence="5">
    <location>
        <begin position="182"/>
        <end position="203"/>
    </location>
</feature>
<dbReference type="Pfam" id="PF01925">
    <property type="entry name" value="TauE"/>
    <property type="match status" value="1"/>
</dbReference>
<evidence type="ECO:0000256" key="1">
    <source>
        <dbReference type="ARBA" id="ARBA00004141"/>
    </source>
</evidence>
<comment type="caution">
    <text evidence="6">The sequence shown here is derived from an EMBL/GenBank/DDBJ whole genome shotgun (WGS) entry which is preliminary data.</text>
</comment>
<evidence type="ECO:0000256" key="4">
    <source>
        <dbReference type="ARBA" id="ARBA00023136"/>
    </source>
</evidence>
<gene>
    <name evidence="6" type="ORF">ENV62_09535</name>
</gene>
<dbReference type="AlphaFoldDB" id="A0A7C3SKI9"/>
<evidence type="ECO:0000313" key="6">
    <source>
        <dbReference type="EMBL" id="HGB15459.1"/>
    </source>
</evidence>
<dbReference type="PANTHER" id="PTHR43483">
    <property type="entry name" value="MEMBRANE TRANSPORTER PROTEIN HI_0806-RELATED"/>
    <property type="match status" value="1"/>
</dbReference>
<feature type="transmembrane region" description="Helical" evidence="5">
    <location>
        <begin position="215"/>
        <end position="241"/>
    </location>
</feature>
<feature type="transmembrane region" description="Helical" evidence="5">
    <location>
        <begin position="284"/>
        <end position="303"/>
    </location>
</feature>
<keyword evidence="2 5" id="KW-0812">Transmembrane</keyword>
<protein>
    <recommendedName>
        <fullName evidence="5">Probable membrane transporter protein</fullName>
    </recommendedName>
</protein>
<evidence type="ECO:0000256" key="5">
    <source>
        <dbReference type="RuleBase" id="RU363041"/>
    </source>
</evidence>
<feature type="transmembrane region" description="Helical" evidence="5">
    <location>
        <begin position="116"/>
        <end position="133"/>
    </location>
</feature>